<protein>
    <recommendedName>
        <fullName evidence="10">Protein export membrane protein SecD/SecF C-terminal domain-containing protein</fullName>
    </recommendedName>
</protein>
<feature type="transmembrane region" description="Helical" evidence="9">
    <location>
        <begin position="70"/>
        <end position="92"/>
    </location>
</feature>
<feature type="transmembrane region" description="Helical" evidence="9">
    <location>
        <begin position="7"/>
        <end position="24"/>
    </location>
</feature>
<keyword evidence="6 9" id="KW-1133">Transmembrane helix</keyword>
<evidence type="ECO:0000256" key="9">
    <source>
        <dbReference type="SAM" id="Phobius"/>
    </source>
</evidence>
<evidence type="ECO:0000256" key="2">
    <source>
        <dbReference type="ARBA" id="ARBA00022448"/>
    </source>
</evidence>
<evidence type="ECO:0000259" key="10">
    <source>
        <dbReference type="Pfam" id="PF02355"/>
    </source>
</evidence>
<feature type="transmembrane region" description="Helical" evidence="9">
    <location>
        <begin position="158"/>
        <end position="176"/>
    </location>
</feature>
<evidence type="ECO:0000256" key="5">
    <source>
        <dbReference type="ARBA" id="ARBA00022927"/>
    </source>
</evidence>
<evidence type="ECO:0000313" key="11">
    <source>
        <dbReference type="EMBL" id="SVC08343.1"/>
    </source>
</evidence>
<keyword evidence="5" id="KW-0653">Protein transport</keyword>
<dbReference type="PRINTS" id="PR00702">
    <property type="entry name" value="ACRIFLAVINRP"/>
</dbReference>
<evidence type="ECO:0000256" key="8">
    <source>
        <dbReference type="ARBA" id="ARBA00023136"/>
    </source>
</evidence>
<keyword evidence="3" id="KW-1003">Cell membrane</keyword>
<feature type="domain" description="Protein export membrane protein SecD/SecF C-terminal" evidence="10">
    <location>
        <begin position="6"/>
        <end position="125"/>
    </location>
</feature>
<dbReference type="Gene3D" id="1.20.1640.10">
    <property type="entry name" value="Multidrug efflux transporter AcrB transmembrane domain"/>
    <property type="match status" value="2"/>
</dbReference>
<dbReference type="PANTHER" id="PTHR30081">
    <property type="entry name" value="PROTEIN-EXPORT MEMBRANE PROTEIN SEC"/>
    <property type="match status" value="1"/>
</dbReference>
<proteinExistence type="predicted"/>
<dbReference type="Pfam" id="PF07549">
    <property type="entry name" value="Sec_GG"/>
    <property type="match status" value="1"/>
</dbReference>
<keyword evidence="2" id="KW-0813">Transport</keyword>
<feature type="transmembrane region" description="Helical" evidence="9">
    <location>
        <begin position="311"/>
        <end position="334"/>
    </location>
</feature>
<dbReference type="Pfam" id="PF02355">
    <property type="entry name" value="SecD_SecF_C"/>
    <property type="match status" value="2"/>
</dbReference>
<feature type="transmembrane region" description="Helical" evidence="9">
    <location>
        <begin position="287"/>
        <end position="305"/>
    </location>
</feature>
<dbReference type="PANTHER" id="PTHR30081:SF1">
    <property type="entry name" value="PROTEIN TRANSLOCASE SUBUNIT SECD"/>
    <property type="match status" value="1"/>
</dbReference>
<dbReference type="GO" id="GO:0015031">
    <property type="term" value="P:protein transport"/>
    <property type="evidence" value="ECO:0007669"/>
    <property type="project" value="UniProtKB-KW"/>
</dbReference>
<feature type="non-terminal residue" evidence="11">
    <location>
        <position position="1"/>
    </location>
</feature>
<dbReference type="AlphaFoldDB" id="A0A382JB70"/>
<sequence length="349" mass="36732">GIVADLALGMNVLFVMAVLAGFHATLTLPGIAGIILTIGMAVDANVLIFERIREELRAGKTVRVAIDSGYGNALSAIIDANITTFIVGIVLYEFGTGPIRGFALTLCVGIVSSLFTALVVTRSIFNAYTSGSSTTSLSIGPIAFLANAKIGFLSLRKIAFGASGVVLTAGIMSIFAHNGLTPGIDFAGGTLLELHFDPPVQVETLRNELKQVDVGGRTVDLSSSEIKRFGSANDLLIRVTEEETGTNIADGIKATLKTALADNIGASDWVRRQEKVGPRIGEELTGAAVRAVLLSLALILVYMAWRFKQFLYGIAAVVALFHDVILTLGLISILDMEITLAVVAGLLAI</sequence>
<reference evidence="11" key="1">
    <citation type="submission" date="2018-05" db="EMBL/GenBank/DDBJ databases">
        <authorList>
            <person name="Lanie J.A."/>
            <person name="Ng W.-L."/>
            <person name="Kazmierczak K.M."/>
            <person name="Andrzejewski T.M."/>
            <person name="Davidsen T.M."/>
            <person name="Wayne K.J."/>
            <person name="Tettelin H."/>
            <person name="Glass J.I."/>
            <person name="Rusch D."/>
            <person name="Podicherti R."/>
            <person name="Tsui H.-C.T."/>
            <person name="Winkler M.E."/>
        </authorList>
    </citation>
    <scope>NUCLEOTIDE SEQUENCE</scope>
</reference>
<dbReference type="InterPro" id="IPR001036">
    <property type="entry name" value="Acrflvin-R"/>
</dbReference>
<feature type="non-terminal residue" evidence="11">
    <location>
        <position position="349"/>
    </location>
</feature>
<feature type="transmembrane region" description="Helical" evidence="9">
    <location>
        <begin position="98"/>
        <end position="120"/>
    </location>
</feature>
<comment type="subcellular location">
    <subcellularLocation>
        <location evidence="1">Cell membrane</location>
        <topology evidence="1">Multi-pass membrane protein</topology>
    </subcellularLocation>
</comment>
<evidence type="ECO:0000256" key="7">
    <source>
        <dbReference type="ARBA" id="ARBA00023010"/>
    </source>
</evidence>
<name>A0A382JB70_9ZZZZ</name>
<dbReference type="SUPFAM" id="SSF82866">
    <property type="entry name" value="Multidrug efflux transporter AcrB transmembrane domain"/>
    <property type="match status" value="2"/>
</dbReference>
<dbReference type="GO" id="GO:0005886">
    <property type="term" value="C:plasma membrane"/>
    <property type="evidence" value="ECO:0007669"/>
    <property type="project" value="UniProtKB-SubCell"/>
</dbReference>
<evidence type="ECO:0000256" key="6">
    <source>
        <dbReference type="ARBA" id="ARBA00022989"/>
    </source>
</evidence>
<accession>A0A382JB70</accession>
<keyword evidence="8 9" id="KW-0472">Membrane</keyword>
<feature type="transmembrane region" description="Helical" evidence="9">
    <location>
        <begin position="30"/>
        <end position="49"/>
    </location>
</feature>
<dbReference type="InterPro" id="IPR022813">
    <property type="entry name" value="SecD/SecF_arch_bac"/>
</dbReference>
<organism evidence="11">
    <name type="scientific">marine metagenome</name>
    <dbReference type="NCBI Taxonomy" id="408172"/>
    <lineage>
        <taxon>unclassified sequences</taxon>
        <taxon>metagenomes</taxon>
        <taxon>ecological metagenomes</taxon>
    </lineage>
</organism>
<dbReference type="InterPro" id="IPR022646">
    <property type="entry name" value="SecD/SecF_CS"/>
</dbReference>
<dbReference type="GO" id="GO:0022857">
    <property type="term" value="F:transmembrane transporter activity"/>
    <property type="evidence" value="ECO:0007669"/>
    <property type="project" value="InterPro"/>
</dbReference>
<keyword evidence="7" id="KW-0811">Translocation</keyword>
<evidence type="ECO:0000256" key="4">
    <source>
        <dbReference type="ARBA" id="ARBA00022692"/>
    </source>
</evidence>
<dbReference type="InterPro" id="IPR048634">
    <property type="entry name" value="SecD_SecF_C"/>
</dbReference>
<gene>
    <name evidence="11" type="ORF">METZ01_LOCUS261197</name>
</gene>
<dbReference type="EMBL" id="UINC01072591">
    <property type="protein sequence ID" value="SVC08343.1"/>
    <property type="molecule type" value="Genomic_DNA"/>
</dbReference>
<keyword evidence="4 9" id="KW-0812">Transmembrane</keyword>
<evidence type="ECO:0000256" key="1">
    <source>
        <dbReference type="ARBA" id="ARBA00004651"/>
    </source>
</evidence>
<evidence type="ECO:0000256" key="3">
    <source>
        <dbReference type="ARBA" id="ARBA00022475"/>
    </source>
</evidence>
<feature type="domain" description="Protein export membrane protein SecD/SecF C-terminal" evidence="10">
    <location>
        <begin position="264"/>
        <end position="349"/>
    </location>
</feature>